<dbReference type="PANTHER" id="PTHR47199:SF2">
    <property type="entry name" value="PHOTOSYSTEM II STABILITY_ASSEMBLY FACTOR HCF136, CHLOROPLASTIC"/>
    <property type="match status" value="1"/>
</dbReference>
<dbReference type="Gene3D" id="2.130.10.10">
    <property type="entry name" value="YVTN repeat-like/Quinoprotein amine dehydrogenase"/>
    <property type="match status" value="2"/>
</dbReference>
<dbReference type="GO" id="GO:0016787">
    <property type="term" value="F:hydrolase activity"/>
    <property type="evidence" value="ECO:0007669"/>
    <property type="project" value="UniProtKB-KW"/>
</dbReference>
<dbReference type="InterPro" id="IPR015943">
    <property type="entry name" value="WD40/YVTN_repeat-like_dom_sf"/>
</dbReference>
<sequence length="390" mass="42671">MKRIRNKGSDGSGDQYGQACFIDCLAVSSVLIAICERAKRTAAWVSFLICCVWLTPVQASFTDPLDIPAVVVPDVANRPIHAVARAGDRLVAVGPRGVVMTSEKQGEDWKQASVPVQSDLVAVHFPTAQSGWAVGHDGVVLHSADGGSTWEKQLDGRQAKELFTRYYEARIQKGDAQAETGLERVETNYVTGPSLPMLSVWFEDEQRGYAVGAFGLLIATSDGGRNWEPWFERIENEEQLHLNSIRSIAGDLYIAAERGALFRLDRSEQHFELIETSYGGSFFGLAGSADMLLAYGLEGSVYRSLDRGENWTRLETDTNASVTDASQLPGSDRYVLTTAVGELLIGDPMSSALSLERPRRPSRFTGVTPLANGQLLISSLEGMRRQPLEK</sequence>
<dbReference type="Pfam" id="PF14870">
    <property type="entry name" value="PSII_BNR"/>
    <property type="match status" value="2"/>
</dbReference>
<evidence type="ECO:0000256" key="1">
    <source>
        <dbReference type="ARBA" id="ARBA00022531"/>
    </source>
</evidence>
<evidence type="ECO:0000313" key="5">
    <source>
        <dbReference type="Proteomes" id="UP000438983"/>
    </source>
</evidence>
<proteinExistence type="predicted"/>
<evidence type="ECO:0000256" key="2">
    <source>
        <dbReference type="ARBA" id="ARBA00023276"/>
    </source>
</evidence>
<name>A0A6I6LPJ6_STUST</name>
<dbReference type="PANTHER" id="PTHR47199">
    <property type="entry name" value="PHOTOSYSTEM II STABILITY/ASSEMBLY FACTOR HCF136, CHLOROPLASTIC"/>
    <property type="match status" value="1"/>
</dbReference>
<evidence type="ECO:0000259" key="3">
    <source>
        <dbReference type="Pfam" id="PF14870"/>
    </source>
</evidence>
<feature type="domain" description="Photosynthesis system II assembly factor Ycf48/Hcf136-like" evidence="3">
    <location>
        <begin position="197"/>
        <end position="340"/>
    </location>
</feature>
<evidence type="ECO:0000313" key="4">
    <source>
        <dbReference type="EMBL" id="QGZ31193.1"/>
    </source>
</evidence>
<keyword evidence="4" id="KW-0378">Hydrolase</keyword>
<organism evidence="4 5">
    <name type="scientific">Stutzerimonas stutzeri</name>
    <name type="common">Pseudomonas stutzeri</name>
    <dbReference type="NCBI Taxonomy" id="316"/>
    <lineage>
        <taxon>Bacteria</taxon>
        <taxon>Pseudomonadati</taxon>
        <taxon>Pseudomonadota</taxon>
        <taxon>Gammaproteobacteria</taxon>
        <taxon>Pseudomonadales</taxon>
        <taxon>Pseudomonadaceae</taxon>
        <taxon>Stutzerimonas</taxon>
    </lineage>
</organism>
<keyword evidence="2" id="KW-0604">Photosystem II</keyword>
<dbReference type="AlphaFoldDB" id="A0A6I6LPJ6"/>
<dbReference type="EMBL" id="CP046902">
    <property type="protein sequence ID" value="QGZ31193.1"/>
    <property type="molecule type" value="Genomic_DNA"/>
</dbReference>
<dbReference type="Proteomes" id="UP000438983">
    <property type="component" value="Chromosome"/>
</dbReference>
<protein>
    <submittedName>
        <fullName evidence="4">Glycosyl hydrolase</fullName>
    </submittedName>
</protein>
<dbReference type="GO" id="GO:0009523">
    <property type="term" value="C:photosystem II"/>
    <property type="evidence" value="ECO:0007669"/>
    <property type="project" value="UniProtKB-KW"/>
</dbReference>
<accession>A0A6I6LPJ6</accession>
<gene>
    <name evidence="4" type="ORF">GQA94_14385</name>
</gene>
<keyword evidence="1" id="KW-0602">Photosynthesis</keyword>
<dbReference type="SUPFAM" id="SSF110296">
    <property type="entry name" value="Oligoxyloglucan reducing end-specific cellobiohydrolase"/>
    <property type="match status" value="1"/>
</dbReference>
<feature type="domain" description="Photosynthesis system II assembly factor Ycf48/Hcf136-like" evidence="3">
    <location>
        <begin position="104"/>
        <end position="154"/>
    </location>
</feature>
<dbReference type="InterPro" id="IPR028203">
    <property type="entry name" value="PSII_CF48-like_dom"/>
</dbReference>
<dbReference type="GO" id="GO:0015979">
    <property type="term" value="P:photosynthesis"/>
    <property type="evidence" value="ECO:0007669"/>
    <property type="project" value="UniProtKB-KW"/>
</dbReference>
<reference evidence="4 5" key="1">
    <citation type="submission" date="2019-12" db="EMBL/GenBank/DDBJ databases">
        <title>Complete genome sequence of Pseudomonas stutzeri.</title>
        <authorList>
            <person name="Lim S.R."/>
            <person name="Kim J.H."/>
        </authorList>
    </citation>
    <scope>NUCLEOTIDE SEQUENCE [LARGE SCALE GENOMIC DNA]</scope>
    <source>
        <strain evidence="4 5">PM101005</strain>
    </source>
</reference>